<dbReference type="Proteomes" id="UP000297998">
    <property type="component" value="Unassembled WGS sequence"/>
</dbReference>
<dbReference type="OrthoDB" id="787277at2"/>
<feature type="transmembrane region" description="Helical" evidence="1">
    <location>
        <begin position="173"/>
        <end position="206"/>
    </location>
</feature>
<feature type="transmembrane region" description="Helical" evidence="1">
    <location>
        <begin position="12"/>
        <end position="38"/>
    </location>
</feature>
<keyword evidence="1" id="KW-0472">Membrane</keyword>
<feature type="transmembrane region" description="Helical" evidence="1">
    <location>
        <begin position="212"/>
        <end position="231"/>
    </location>
</feature>
<evidence type="ECO:0000256" key="1">
    <source>
        <dbReference type="SAM" id="Phobius"/>
    </source>
</evidence>
<feature type="transmembrane region" description="Helical" evidence="1">
    <location>
        <begin position="111"/>
        <end position="132"/>
    </location>
</feature>
<protein>
    <recommendedName>
        <fullName evidence="4">O-antigen ligase domain-containing protein</fullName>
    </recommendedName>
</protein>
<dbReference type="RefSeq" id="WP_135835564.1">
    <property type="nucleotide sequence ID" value="NZ_SRPE01000006.1"/>
</dbReference>
<keyword evidence="3" id="KW-1185">Reference proteome</keyword>
<keyword evidence="1" id="KW-0812">Transmembrane</keyword>
<organism evidence="2 3">
    <name type="scientific">Empedobacter tilapiae</name>
    <dbReference type="NCBI Taxonomy" id="2491114"/>
    <lineage>
        <taxon>Bacteria</taxon>
        <taxon>Pseudomonadati</taxon>
        <taxon>Bacteroidota</taxon>
        <taxon>Flavobacteriia</taxon>
        <taxon>Flavobacteriales</taxon>
        <taxon>Weeksellaceae</taxon>
        <taxon>Empedobacter</taxon>
    </lineage>
</organism>
<keyword evidence="1" id="KW-1133">Transmembrane helix</keyword>
<dbReference type="EMBL" id="SRPE01000006">
    <property type="protein sequence ID" value="TGN26656.1"/>
    <property type="molecule type" value="Genomic_DNA"/>
</dbReference>
<feature type="transmembrane region" description="Helical" evidence="1">
    <location>
        <begin position="292"/>
        <end position="311"/>
    </location>
</feature>
<evidence type="ECO:0000313" key="2">
    <source>
        <dbReference type="EMBL" id="TGN26656.1"/>
    </source>
</evidence>
<gene>
    <name evidence="2" type="ORF">E4J94_09400</name>
</gene>
<feature type="transmembrane region" description="Helical" evidence="1">
    <location>
        <begin position="367"/>
        <end position="388"/>
    </location>
</feature>
<accession>A0A4Z1B6E8</accession>
<evidence type="ECO:0008006" key="4">
    <source>
        <dbReference type="Google" id="ProtNLM"/>
    </source>
</evidence>
<dbReference type="AlphaFoldDB" id="A0A4Z1B6E8"/>
<proteinExistence type="predicted"/>
<reference evidence="2 3" key="1">
    <citation type="submission" date="2019-03" db="EMBL/GenBank/DDBJ databases">
        <title>Empedobacter tilapiae sp. nov., isolated from an intestine of Nile tilapia Oreochromis niloticus.</title>
        <authorList>
            <person name="Kim Y.-O."/>
            <person name="Yoon J.-H."/>
        </authorList>
    </citation>
    <scope>NUCLEOTIDE SEQUENCE [LARGE SCALE GENOMIC DNA]</scope>
    <source>
        <strain evidence="2 3">MRS2</strain>
    </source>
</reference>
<feature type="transmembrane region" description="Helical" evidence="1">
    <location>
        <begin position="331"/>
        <end position="351"/>
    </location>
</feature>
<comment type="caution">
    <text evidence="2">The sequence shown here is derived from an EMBL/GenBank/DDBJ whole genome shotgun (WGS) entry which is preliminary data.</text>
</comment>
<name>A0A4Z1B6E8_9FLAO</name>
<feature type="transmembrane region" description="Helical" evidence="1">
    <location>
        <begin position="50"/>
        <end position="70"/>
    </location>
</feature>
<sequence length="414" mass="48044">MKVTLNKEWPYQLLFLIAVAFSYINNYEISLSVWLIILAITIKRYYSKSIIVLCSFFALIVFLGLLRSFYYDYNLYDIIRDFSYFIKPIVGLLIGYQCFRSKENNFFNTVIYTALIIAVIHLLILANAFLVYRIRYVFEIRDHGGFFSDFETFALLILIFHKKFQLNFSLKKRFILTSIIGFSLCLYLARTNMIQFVIVFCGMLGLFQLNKLKLIILTIIFIIGSISYKIIYDMNPSRSATGFENFLYKIKNAPKEIYDPYVVNDNSPRFHDNFRSYETKITIQQVKGKDNWGLWLGKGLGATVNYGVSIWTNDGYQVRHSPILHNGFTTIFLKTGIIGLIIYISSIVYLATMKRKSSSNYLNNMKLLLNSSGIFLFISSLVFLGLYLKLDNKSLFIGGLIAYYELISKNKNLI</sequence>
<evidence type="ECO:0000313" key="3">
    <source>
        <dbReference type="Proteomes" id="UP000297998"/>
    </source>
</evidence>